<evidence type="ECO:0000313" key="5">
    <source>
        <dbReference type="Proteomes" id="UP000006057"/>
    </source>
</evidence>
<protein>
    <submittedName>
        <fullName evidence="4">PE-PPE domain-containing protein</fullName>
    </submittedName>
</protein>
<feature type="chain" id="PRO_5039725793" evidence="2">
    <location>
        <begin position="26"/>
        <end position="452"/>
    </location>
</feature>
<dbReference type="HOGENOM" id="CLU_041780_0_0_11"/>
<evidence type="ECO:0000313" key="4">
    <source>
        <dbReference type="EMBL" id="AFM17543.1"/>
    </source>
</evidence>
<proteinExistence type="predicted"/>
<dbReference type="Proteomes" id="UP000006057">
    <property type="component" value="Chromosome"/>
</dbReference>
<dbReference type="eggNOG" id="COG5651">
    <property type="taxonomic scope" value="Bacteria"/>
</dbReference>
<dbReference type="AlphaFoldDB" id="I4BJT6"/>
<dbReference type="EMBL" id="CP003053">
    <property type="protein sequence ID" value="AFM17543.1"/>
    <property type="molecule type" value="Genomic_DNA"/>
</dbReference>
<evidence type="ECO:0000259" key="3">
    <source>
        <dbReference type="Pfam" id="PF08237"/>
    </source>
</evidence>
<dbReference type="PATRIC" id="fig|710421.3.peg.2772"/>
<feature type="signal peptide" evidence="2">
    <location>
        <begin position="1"/>
        <end position="25"/>
    </location>
</feature>
<keyword evidence="2" id="KW-0732">Signal</keyword>
<sequence length="452" mass="47226" precursor="true">MKRATKEAMIAAALPVAVLPLALCAAVPGAAAAGLIPDGPATVLHHSPTPFSMPHNLGGAVCAAPKVCREVFHSWIDPLGLSESGVDQNVARLDQAIRSTDGKKIVFAFSGGARDASVWLEDHAGDADAPKPEDLSFILLGNGGRKYGGINTWWYGDQRATPTDTQYDVLDVAREYDPVADFPQDPYNLLALANAAAAFGYVHMRYDQVNLDDPDNIVWTEGKTTYVFVPTEHLPLLQGFYDVGLGWMVQNVEPKLRDEVDTAYDRTWLEGKSPQGAPTPAASQEQPSSPSAAMIRSSVPTKQSRGDTPSGTSQDTVSDTGRAPHTARSAAPGTAPDADSAVDTADGNGDTSAAGDEDAPAGTAEKQPADTESQPEPADSAGDEAGADSPADAASRHPVSSSGQDSAEPQRHATTRRVQKPDRSPAQSTSAASTSTSRSSDRGSGTHSGSDD</sequence>
<evidence type="ECO:0000256" key="1">
    <source>
        <dbReference type="SAM" id="MobiDB-lite"/>
    </source>
</evidence>
<evidence type="ECO:0000256" key="2">
    <source>
        <dbReference type="SAM" id="SignalP"/>
    </source>
</evidence>
<name>I4BJT6_MYCCN</name>
<organism evidence="4 5">
    <name type="scientific">Mycolicibacterium chubuense (strain NBB4)</name>
    <name type="common">Mycobacterium chubuense</name>
    <dbReference type="NCBI Taxonomy" id="710421"/>
    <lineage>
        <taxon>Bacteria</taxon>
        <taxon>Bacillati</taxon>
        <taxon>Actinomycetota</taxon>
        <taxon>Actinomycetes</taxon>
        <taxon>Mycobacteriales</taxon>
        <taxon>Mycobacteriaceae</taxon>
        <taxon>Mycolicibacterium</taxon>
    </lineage>
</organism>
<dbReference type="RefSeq" id="WP_014816020.1">
    <property type="nucleotide sequence ID" value="NC_018027.1"/>
</dbReference>
<reference evidence="4 5" key="1">
    <citation type="submission" date="2012-06" db="EMBL/GenBank/DDBJ databases">
        <title>Complete sequence of chromosome of Mycobacterium chubuense NBB4.</title>
        <authorList>
            <consortium name="US DOE Joint Genome Institute"/>
            <person name="Lucas S."/>
            <person name="Han J."/>
            <person name="Lapidus A."/>
            <person name="Cheng J.-F."/>
            <person name="Goodwin L."/>
            <person name="Pitluck S."/>
            <person name="Peters L."/>
            <person name="Mikhailova N."/>
            <person name="Teshima H."/>
            <person name="Detter J.C."/>
            <person name="Han C."/>
            <person name="Tapia R."/>
            <person name="Land M."/>
            <person name="Hauser L."/>
            <person name="Kyrpides N."/>
            <person name="Ivanova N."/>
            <person name="Pagani I."/>
            <person name="Mattes T."/>
            <person name="Holmes A."/>
            <person name="Rutledge P."/>
            <person name="Paulsen I."/>
            <person name="Coleman N."/>
            <person name="Woyke T."/>
        </authorList>
    </citation>
    <scope>NUCLEOTIDE SEQUENCE [LARGE SCALE GENOMIC DNA]</scope>
    <source>
        <strain evidence="4 5">NBB4</strain>
    </source>
</reference>
<accession>I4BJT6</accession>
<dbReference type="Pfam" id="PF08237">
    <property type="entry name" value="PE-PPE"/>
    <property type="match status" value="1"/>
</dbReference>
<gene>
    <name evidence="4" type="ordered locus">Mycch_2782</name>
</gene>
<feature type="domain" description="PE-PPE" evidence="3">
    <location>
        <begin position="84"/>
        <end position="265"/>
    </location>
</feature>
<feature type="compositionally biased region" description="Low complexity" evidence="1">
    <location>
        <begin position="278"/>
        <end position="293"/>
    </location>
</feature>
<feature type="region of interest" description="Disordered" evidence="1">
    <location>
        <begin position="269"/>
        <end position="452"/>
    </location>
</feature>
<feature type="compositionally biased region" description="Polar residues" evidence="1">
    <location>
        <begin position="398"/>
        <end position="407"/>
    </location>
</feature>
<feature type="compositionally biased region" description="Polar residues" evidence="1">
    <location>
        <begin position="298"/>
        <end position="319"/>
    </location>
</feature>
<dbReference type="KEGG" id="mcb:Mycch_2782"/>
<feature type="compositionally biased region" description="Low complexity" evidence="1">
    <location>
        <begin position="424"/>
        <end position="452"/>
    </location>
</feature>
<dbReference type="InterPro" id="IPR013228">
    <property type="entry name" value="PE-PPE_C"/>
</dbReference>
<keyword evidence="5" id="KW-1185">Reference proteome</keyword>